<dbReference type="PROSITE" id="PS00108">
    <property type="entry name" value="PROTEIN_KINASE_ST"/>
    <property type="match status" value="1"/>
</dbReference>
<dbReference type="EC" id="2.7.11.1" evidence="1"/>
<gene>
    <name evidence="10" type="ORF">ACFQ5G_02140</name>
</gene>
<keyword evidence="2" id="KW-0723">Serine/threonine-protein kinase</keyword>
<sequence length="502" mass="51397">MGGETPFGRDYLLHEKVGSGSWAVVHRATRRAGGPPLAAKVLRPEVAADRRVRELFLGEELALRELDHESIVAVHDLVVEGGRMALLIEFVDGRDLRTHLSAHGGRLPEAQVADIGAQLAGALAYAHTQGVVHLDVKPENVLLTAAGTVKLGDSGVASILREAKPPAGGTAAYAAPELDAGHPPTGAADVWSLGVLLAELVTGARPASHADVAALPPILGGILADCLNLMPRDRPSARRVAAALRAADIPDGRDFVPAAQRTRLRRSGAAPPPPPAASRPHRRRRAVASAAAAAVLAGALAGVAVTASADEPPAPAPTASSAAPSTFTASVAAAPAPVVPSIPTRITYAAHLVEDAGTLYLAVRDGTAIAYLCDGERVEAWFAGTADAGELDLTSKKGDTLSGTYDADAARGSVTVGDDTTEFTLPPAGGRAGLFRSLTRVNGARVKGSWIVLPDGRQVGVVTVDEAAEPAPQLDLTTETAVIGGVAVDTTRIDVESGAGFE</sequence>
<dbReference type="SMART" id="SM00220">
    <property type="entry name" value="S_TKc"/>
    <property type="match status" value="1"/>
</dbReference>
<dbReference type="Pfam" id="PF00069">
    <property type="entry name" value="Pkinase"/>
    <property type="match status" value="1"/>
</dbReference>
<keyword evidence="4 7" id="KW-0547">Nucleotide-binding</keyword>
<dbReference type="GO" id="GO:0016301">
    <property type="term" value="F:kinase activity"/>
    <property type="evidence" value="ECO:0007669"/>
    <property type="project" value="UniProtKB-KW"/>
</dbReference>
<dbReference type="PROSITE" id="PS00107">
    <property type="entry name" value="PROTEIN_KINASE_ATP"/>
    <property type="match status" value="1"/>
</dbReference>
<evidence type="ECO:0000256" key="4">
    <source>
        <dbReference type="ARBA" id="ARBA00022741"/>
    </source>
</evidence>
<feature type="binding site" evidence="7">
    <location>
        <position position="40"/>
    </location>
    <ligand>
        <name>ATP</name>
        <dbReference type="ChEBI" id="CHEBI:30616"/>
    </ligand>
</feature>
<dbReference type="InterPro" id="IPR000719">
    <property type="entry name" value="Prot_kinase_dom"/>
</dbReference>
<reference evidence="11" key="1">
    <citation type="journal article" date="2019" name="Int. J. Syst. Evol. Microbiol.">
        <title>The Global Catalogue of Microorganisms (GCM) 10K type strain sequencing project: providing services to taxonomists for standard genome sequencing and annotation.</title>
        <authorList>
            <consortium name="The Broad Institute Genomics Platform"/>
            <consortium name="The Broad Institute Genome Sequencing Center for Infectious Disease"/>
            <person name="Wu L."/>
            <person name="Ma J."/>
        </authorList>
    </citation>
    <scope>NUCLEOTIDE SEQUENCE [LARGE SCALE GENOMIC DNA]</scope>
    <source>
        <strain evidence="11">CCM 7526</strain>
    </source>
</reference>
<dbReference type="CDD" id="cd14014">
    <property type="entry name" value="STKc_PknB_like"/>
    <property type="match status" value="1"/>
</dbReference>
<dbReference type="PANTHER" id="PTHR43289">
    <property type="entry name" value="MITOGEN-ACTIVATED PROTEIN KINASE KINASE KINASE 20-RELATED"/>
    <property type="match status" value="1"/>
</dbReference>
<dbReference type="InterPro" id="IPR011009">
    <property type="entry name" value="Kinase-like_dom_sf"/>
</dbReference>
<organism evidence="10 11">
    <name type="scientific">Actinoplanes sichuanensis</name>
    <dbReference type="NCBI Taxonomy" id="512349"/>
    <lineage>
        <taxon>Bacteria</taxon>
        <taxon>Bacillati</taxon>
        <taxon>Actinomycetota</taxon>
        <taxon>Actinomycetes</taxon>
        <taxon>Micromonosporales</taxon>
        <taxon>Micromonosporaceae</taxon>
        <taxon>Actinoplanes</taxon>
    </lineage>
</organism>
<evidence type="ECO:0000313" key="11">
    <source>
        <dbReference type="Proteomes" id="UP001597183"/>
    </source>
</evidence>
<evidence type="ECO:0000256" key="8">
    <source>
        <dbReference type="SAM" id="MobiDB-lite"/>
    </source>
</evidence>
<evidence type="ECO:0000256" key="2">
    <source>
        <dbReference type="ARBA" id="ARBA00022527"/>
    </source>
</evidence>
<dbReference type="InterPro" id="IPR008271">
    <property type="entry name" value="Ser/Thr_kinase_AS"/>
</dbReference>
<evidence type="ECO:0000256" key="6">
    <source>
        <dbReference type="ARBA" id="ARBA00022840"/>
    </source>
</evidence>
<dbReference type="Gene3D" id="1.10.510.10">
    <property type="entry name" value="Transferase(Phosphotransferase) domain 1"/>
    <property type="match status" value="1"/>
</dbReference>
<dbReference type="SUPFAM" id="SSF56112">
    <property type="entry name" value="Protein kinase-like (PK-like)"/>
    <property type="match status" value="1"/>
</dbReference>
<evidence type="ECO:0000256" key="7">
    <source>
        <dbReference type="PROSITE-ProRule" id="PRU10141"/>
    </source>
</evidence>
<evidence type="ECO:0000256" key="3">
    <source>
        <dbReference type="ARBA" id="ARBA00022679"/>
    </source>
</evidence>
<evidence type="ECO:0000256" key="5">
    <source>
        <dbReference type="ARBA" id="ARBA00022777"/>
    </source>
</evidence>
<dbReference type="PANTHER" id="PTHR43289:SF6">
    <property type="entry name" value="SERINE_THREONINE-PROTEIN KINASE NEKL-3"/>
    <property type="match status" value="1"/>
</dbReference>
<dbReference type="PROSITE" id="PS50011">
    <property type="entry name" value="PROTEIN_KINASE_DOM"/>
    <property type="match status" value="1"/>
</dbReference>
<feature type="region of interest" description="Disordered" evidence="8">
    <location>
        <begin position="262"/>
        <end position="284"/>
    </location>
</feature>
<keyword evidence="11" id="KW-1185">Reference proteome</keyword>
<evidence type="ECO:0000259" key="9">
    <source>
        <dbReference type="PROSITE" id="PS50011"/>
    </source>
</evidence>
<evidence type="ECO:0000313" key="10">
    <source>
        <dbReference type="EMBL" id="MFD1364136.1"/>
    </source>
</evidence>
<evidence type="ECO:0000256" key="1">
    <source>
        <dbReference type="ARBA" id="ARBA00012513"/>
    </source>
</evidence>
<comment type="caution">
    <text evidence="10">The sequence shown here is derived from an EMBL/GenBank/DDBJ whole genome shotgun (WGS) entry which is preliminary data.</text>
</comment>
<feature type="domain" description="Protein kinase" evidence="9">
    <location>
        <begin position="11"/>
        <end position="256"/>
    </location>
</feature>
<dbReference type="Gene3D" id="3.30.200.20">
    <property type="entry name" value="Phosphorylase Kinase, domain 1"/>
    <property type="match status" value="1"/>
</dbReference>
<keyword evidence="6 7" id="KW-0067">ATP-binding</keyword>
<name>A0ABW4A0M7_9ACTN</name>
<keyword evidence="3" id="KW-0808">Transferase</keyword>
<protein>
    <recommendedName>
        <fullName evidence="1">non-specific serine/threonine protein kinase</fullName>
        <ecNumber evidence="1">2.7.11.1</ecNumber>
    </recommendedName>
</protein>
<keyword evidence="5 10" id="KW-0418">Kinase</keyword>
<dbReference type="InterPro" id="IPR017441">
    <property type="entry name" value="Protein_kinase_ATP_BS"/>
</dbReference>
<proteinExistence type="predicted"/>
<dbReference type="Proteomes" id="UP001597183">
    <property type="component" value="Unassembled WGS sequence"/>
</dbReference>
<accession>A0ABW4A0M7</accession>
<dbReference type="RefSeq" id="WP_317793947.1">
    <property type="nucleotide sequence ID" value="NZ_AP028461.1"/>
</dbReference>
<dbReference type="EMBL" id="JBHTMK010000004">
    <property type="protein sequence ID" value="MFD1364136.1"/>
    <property type="molecule type" value="Genomic_DNA"/>
</dbReference>